<evidence type="ECO:0000256" key="1">
    <source>
        <dbReference type="SAM" id="MobiDB-lite"/>
    </source>
</evidence>
<comment type="caution">
    <text evidence="3">The sequence shown here is derived from an EMBL/GenBank/DDBJ whole genome shotgun (WGS) entry which is preliminary data.</text>
</comment>
<gene>
    <name evidence="3" type="ORF">H1R20_g15595</name>
</gene>
<feature type="signal peptide" evidence="2">
    <location>
        <begin position="1"/>
        <end position="25"/>
    </location>
</feature>
<name>A0A9W8ITF3_9AGAR</name>
<feature type="compositionally biased region" description="Pro residues" evidence="1">
    <location>
        <begin position="111"/>
        <end position="125"/>
    </location>
</feature>
<feature type="region of interest" description="Disordered" evidence="1">
    <location>
        <begin position="93"/>
        <end position="144"/>
    </location>
</feature>
<evidence type="ECO:0000313" key="3">
    <source>
        <dbReference type="EMBL" id="KAJ2921499.1"/>
    </source>
</evidence>
<keyword evidence="4" id="KW-1185">Reference proteome</keyword>
<accession>A0A9W8ITF3</accession>
<feature type="non-terminal residue" evidence="3">
    <location>
        <position position="173"/>
    </location>
</feature>
<dbReference type="Proteomes" id="UP001140091">
    <property type="component" value="Unassembled WGS sequence"/>
</dbReference>
<protein>
    <submittedName>
        <fullName evidence="3">Uncharacterized protein</fullName>
    </submittedName>
</protein>
<sequence>MIAIRLLPFATAVFLSVLHTELVTARPLHREVCFQCLKSSLDIANHSVQGLNLRSLSSQAYGDGALALREPFDQDDTQDLVRRIILSEAEIRLNFPPPPPPVPGNPATNKPLPPRPVTPPPPVPGKPANNKPLPAKPKGKRSFVEDEFKRRAILDEIVEELLRRDYFVDMDLD</sequence>
<keyword evidence="2" id="KW-0732">Signal</keyword>
<proteinExistence type="predicted"/>
<organism evidence="3 4">
    <name type="scientific">Candolleomyces eurysporus</name>
    <dbReference type="NCBI Taxonomy" id="2828524"/>
    <lineage>
        <taxon>Eukaryota</taxon>
        <taxon>Fungi</taxon>
        <taxon>Dikarya</taxon>
        <taxon>Basidiomycota</taxon>
        <taxon>Agaricomycotina</taxon>
        <taxon>Agaricomycetes</taxon>
        <taxon>Agaricomycetidae</taxon>
        <taxon>Agaricales</taxon>
        <taxon>Agaricineae</taxon>
        <taxon>Psathyrellaceae</taxon>
        <taxon>Candolleomyces</taxon>
    </lineage>
</organism>
<feature type="chain" id="PRO_5040984140" evidence="2">
    <location>
        <begin position="26"/>
        <end position="173"/>
    </location>
</feature>
<dbReference type="EMBL" id="JANBPK010001590">
    <property type="protein sequence ID" value="KAJ2921499.1"/>
    <property type="molecule type" value="Genomic_DNA"/>
</dbReference>
<evidence type="ECO:0000313" key="4">
    <source>
        <dbReference type="Proteomes" id="UP001140091"/>
    </source>
</evidence>
<reference evidence="3" key="1">
    <citation type="submission" date="2022-06" db="EMBL/GenBank/DDBJ databases">
        <title>Genome Sequence of Candolleomyces eurysporus.</title>
        <authorList>
            <person name="Buettner E."/>
        </authorList>
    </citation>
    <scope>NUCLEOTIDE SEQUENCE</scope>
    <source>
        <strain evidence="3">VTCC 930004</strain>
    </source>
</reference>
<feature type="compositionally biased region" description="Pro residues" evidence="1">
    <location>
        <begin position="95"/>
        <end position="104"/>
    </location>
</feature>
<dbReference type="AlphaFoldDB" id="A0A9W8ITF3"/>
<evidence type="ECO:0000256" key="2">
    <source>
        <dbReference type="SAM" id="SignalP"/>
    </source>
</evidence>